<feature type="region of interest" description="Disordered" evidence="1">
    <location>
        <begin position="94"/>
        <end position="113"/>
    </location>
</feature>
<dbReference type="Pfam" id="PF14224">
    <property type="entry name" value="DUF4331"/>
    <property type="match status" value="2"/>
</dbReference>
<protein>
    <submittedName>
        <fullName evidence="2">Uncharacterized protein DUF4331</fullName>
    </submittedName>
</protein>
<evidence type="ECO:0000313" key="3">
    <source>
        <dbReference type="Proteomes" id="UP000253529"/>
    </source>
</evidence>
<reference evidence="2 3" key="1">
    <citation type="submission" date="2018-06" db="EMBL/GenBank/DDBJ databases">
        <title>Genomic Encyclopedia of Type Strains, Phase IV (KMG-IV): sequencing the most valuable type-strain genomes for metagenomic binning, comparative biology and taxonomic classification.</title>
        <authorList>
            <person name="Goeker M."/>
        </authorList>
    </citation>
    <scope>NUCLEOTIDE SEQUENCE [LARGE SCALE GENOMIC DNA]</scope>
    <source>
        <strain evidence="2 3">DSM 24875</strain>
    </source>
</reference>
<dbReference type="Proteomes" id="UP000253529">
    <property type="component" value="Unassembled WGS sequence"/>
</dbReference>
<proteinExistence type="predicted"/>
<keyword evidence="3" id="KW-1185">Reference proteome</keyword>
<organism evidence="2 3">
    <name type="scientific">Roseiarcus fermentans</name>
    <dbReference type="NCBI Taxonomy" id="1473586"/>
    <lineage>
        <taxon>Bacteria</taxon>
        <taxon>Pseudomonadati</taxon>
        <taxon>Pseudomonadota</taxon>
        <taxon>Alphaproteobacteria</taxon>
        <taxon>Hyphomicrobiales</taxon>
        <taxon>Roseiarcaceae</taxon>
        <taxon>Roseiarcus</taxon>
    </lineage>
</organism>
<evidence type="ECO:0000313" key="2">
    <source>
        <dbReference type="EMBL" id="RBP17206.1"/>
    </source>
</evidence>
<evidence type="ECO:0000256" key="1">
    <source>
        <dbReference type="SAM" id="MobiDB-lite"/>
    </source>
</evidence>
<dbReference type="EMBL" id="QNRK01000003">
    <property type="protein sequence ID" value="RBP17206.1"/>
    <property type="molecule type" value="Genomic_DNA"/>
</dbReference>
<dbReference type="InterPro" id="IPR025566">
    <property type="entry name" value="DUF4331"/>
</dbReference>
<dbReference type="AlphaFoldDB" id="A0A366FST2"/>
<dbReference type="OrthoDB" id="525451at2"/>
<accession>A0A366FST2</accession>
<comment type="caution">
    <text evidence="2">The sequence shown here is derived from an EMBL/GenBank/DDBJ whole genome shotgun (WGS) entry which is preliminary data.</text>
</comment>
<gene>
    <name evidence="2" type="ORF">DFR50_10391</name>
</gene>
<sequence length="344" mass="36870">MSHHLDSPLARQDIRLDITDLYVFRGELGTVFAINVCHSIFGPIPTPGYHPEGMYEFKVDRDGDAIEDVTYRVTFDPRDPAGRQRLTLRRLAGKEAGDPHAAGEALARGSTGETVAGPNGLRLWAGKAGDPFWIEPHVLHAVGHAFQDGKPIDLTGWDPAHAKNLFAGHTVYSIVLEVPDDALAAGPADARRIGVWAVASLATDAGGWRQINRVGLPMIHPLFTQYNEDLGNRLNGGRPADDFAAFGETAAGAIAGVVAALGTSEDPRGYGLRIAHRLFPNILPYEVGTRATFGFGEWNGRSLTDNAPDVMFSIAANAPIRLGIGKESVTAKPSKVFPYLPPAG</sequence>
<dbReference type="RefSeq" id="WP_113887837.1">
    <property type="nucleotide sequence ID" value="NZ_QNRK01000003.1"/>
</dbReference>
<name>A0A366FST2_9HYPH</name>